<dbReference type="PROSITE" id="PS51918">
    <property type="entry name" value="RADICAL_SAM"/>
    <property type="match status" value="1"/>
</dbReference>
<evidence type="ECO:0000256" key="7">
    <source>
        <dbReference type="ARBA" id="ARBA00023014"/>
    </source>
</evidence>
<feature type="domain" description="Radical SAM core" evidence="9">
    <location>
        <begin position="189"/>
        <end position="416"/>
    </location>
</feature>
<sequence length="469" mass="53800">MRIFLTVPLSDERFNAIPDIGLGYLATCCREAGHEVYILDCLLEKSTMADFIRCLKRYKPDVLGIKTYSCDIKRTDEMCQEARQILVELITILGGPHPSSEIPERIFHQIPNAQYAFAGEAEAGLPEFLARFVNGTTDFENIPGLIWRDDTGAVRANSKVYTTNLDTLSFPAWDLIDPRKYNWGYSYMTTKLPAAPMVMTRGCPFRCTFCGSHLITGRHVRKRSVDNIINEMKMLRRDYGVQTIDIVDENFAFDREFLIEFCQRMISEKPGLLWNCPYGVRLTNLDEEVIVLMEKAGCFGVSVGVESGSDRILKLIRKGLTRETVVQKVQLIKRLTNMMVQGYFIIGFPGETRNDIHDTIELARSLPFDLVTFCPLRVTPGTEIFTTLLANSVISLELDYAGLGQHYFVRSYCDIPEQEMQKLYRRAYFRFYFRLKVVLNLMKRMSSPAHVKIILNGLWRLIGSHHKKD</sequence>
<dbReference type="SUPFAM" id="SSF102114">
    <property type="entry name" value="Radical SAM enzymes"/>
    <property type="match status" value="1"/>
</dbReference>
<evidence type="ECO:0000256" key="5">
    <source>
        <dbReference type="ARBA" id="ARBA00022723"/>
    </source>
</evidence>
<dbReference type="InterPro" id="IPR006638">
    <property type="entry name" value="Elp3/MiaA/NifB-like_rSAM"/>
</dbReference>
<dbReference type="SFLD" id="SFLDG01123">
    <property type="entry name" value="methyltransferase_(Class_B)"/>
    <property type="match status" value="1"/>
</dbReference>
<dbReference type="Proteomes" id="UP001594351">
    <property type="component" value="Unassembled WGS sequence"/>
</dbReference>
<keyword evidence="11" id="KW-1185">Reference proteome</keyword>
<dbReference type="SMART" id="SM00729">
    <property type="entry name" value="Elp3"/>
    <property type="match status" value="1"/>
</dbReference>
<dbReference type="InterPro" id="IPR051198">
    <property type="entry name" value="BchE-like"/>
</dbReference>
<dbReference type="SFLD" id="SFLDG01082">
    <property type="entry name" value="B12-binding_domain_containing"/>
    <property type="match status" value="1"/>
</dbReference>
<comment type="caution">
    <text evidence="10">The sequence shown here is derived from an EMBL/GenBank/DDBJ whole genome shotgun (WGS) entry which is preliminary data.</text>
</comment>
<dbReference type="CDD" id="cd01335">
    <property type="entry name" value="Radical_SAM"/>
    <property type="match status" value="1"/>
</dbReference>
<dbReference type="Gene3D" id="3.40.50.280">
    <property type="entry name" value="Cobalamin-binding domain"/>
    <property type="match status" value="1"/>
</dbReference>
<evidence type="ECO:0000256" key="1">
    <source>
        <dbReference type="ARBA" id="ARBA00001966"/>
    </source>
</evidence>
<dbReference type="InterPro" id="IPR058240">
    <property type="entry name" value="rSAM_sf"/>
</dbReference>
<evidence type="ECO:0000256" key="6">
    <source>
        <dbReference type="ARBA" id="ARBA00023004"/>
    </source>
</evidence>
<dbReference type="Pfam" id="PF04055">
    <property type="entry name" value="Radical_SAM"/>
    <property type="match status" value="1"/>
</dbReference>
<evidence type="ECO:0000256" key="4">
    <source>
        <dbReference type="ARBA" id="ARBA00022691"/>
    </source>
</evidence>
<proteinExistence type="predicted"/>
<name>A0ABV6YX39_UNCC1</name>
<keyword evidence="2" id="KW-0489">Methyltransferase</keyword>
<dbReference type="PANTHER" id="PTHR43409">
    <property type="entry name" value="ANAEROBIC MAGNESIUM-PROTOPORPHYRIN IX MONOMETHYL ESTER CYCLASE-RELATED"/>
    <property type="match status" value="1"/>
</dbReference>
<evidence type="ECO:0000256" key="3">
    <source>
        <dbReference type="ARBA" id="ARBA00022679"/>
    </source>
</evidence>
<evidence type="ECO:0000313" key="10">
    <source>
        <dbReference type="EMBL" id="MFC1850765.1"/>
    </source>
</evidence>
<dbReference type="SUPFAM" id="SSF52242">
    <property type="entry name" value="Cobalamin (vitamin B12)-binding domain"/>
    <property type="match status" value="1"/>
</dbReference>
<keyword evidence="7" id="KW-0411">Iron-sulfur</keyword>
<dbReference type="CDD" id="cd02068">
    <property type="entry name" value="radical_SAM_B12_BD"/>
    <property type="match status" value="1"/>
</dbReference>
<keyword evidence="4" id="KW-0949">S-adenosyl-L-methionine</keyword>
<dbReference type="Pfam" id="PF02310">
    <property type="entry name" value="B12-binding"/>
    <property type="match status" value="1"/>
</dbReference>
<dbReference type="PROSITE" id="PS51332">
    <property type="entry name" value="B12_BINDING"/>
    <property type="match status" value="1"/>
</dbReference>
<dbReference type="InterPro" id="IPR006158">
    <property type="entry name" value="Cobalamin-bd"/>
</dbReference>
<dbReference type="InterPro" id="IPR007197">
    <property type="entry name" value="rSAM"/>
</dbReference>
<protein>
    <submittedName>
        <fullName evidence="10">B12-binding domain-containing radical SAM protein</fullName>
    </submittedName>
</protein>
<accession>A0ABV6YX39</accession>
<organism evidence="10 11">
    <name type="scientific">candidate division CSSED10-310 bacterium</name>
    <dbReference type="NCBI Taxonomy" id="2855610"/>
    <lineage>
        <taxon>Bacteria</taxon>
        <taxon>Bacteria division CSSED10-310</taxon>
    </lineage>
</organism>
<keyword evidence="5" id="KW-0479">Metal-binding</keyword>
<comment type="cofactor">
    <cofactor evidence="1">
        <name>[4Fe-4S] cluster</name>
        <dbReference type="ChEBI" id="CHEBI:49883"/>
    </cofactor>
</comment>
<evidence type="ECO:0000256" key="2">
    <source>
        <dbReference type="ARBA" id="ARBA00022603"/>
    </source>
</evidence>
<dbReference type="PANTHER" id="PTHR43409:SF7">
    <property type="entry name" value="BLL1977 PROTEIN"/>
    <property type="match status" value="1"/>
</dbReference>
<evidence type="ECO:0000259" key="9">
    <source>
        <dbReference type="PROSITE" id="PS51918"/>
    </source>
</evidence>
<reference evidence="10 11" key="1">
    <citation type="submission" date="2024-09" db="EMBL/GenBank/DDBJ databases">
        <title>Laminarin stimulates single cell rates of sulfate reduction while oxygen inhibits transcriptomic activity in coastal marine sediment.</title>
        <authorList>
            <person name="Lindsay M."/>
            <person name="Orcutt B."/>
            <person name="Emerson D."/>
            <person name="Stepanauskas R."/>
            <person name="D'Angelo T."/>
        </authorList>
    </citation>
    <scope>NUCLEOTIDE SEQUENCE [LARGE SCALE GENOMIC DNA]</scope>
    <source>
        <strain evidence="10">SAG AM-311-K15</strain>
    </source>
</reference>
<dbReference type="InterPro" id="IPR036724">
    <property type="entry name" value="Cobalamin-bd_sf"/>
</dbReference>
<dbReference type="Gene3D" id="3.80.30.20">
    <property type="entry name" value="tm_1862 like domain"/>
    <property type="match status" value="1"/>
</dbReference>
<dbReference type="EMBL" id="JBHPBY010000123">
    <property type="protein sequence ID" value="MFC1850765.1"/>
    <property type="molecule type" value="Genomic_DNA"/>
</dbReference>
<evidence type="ECO:0000259" key="8">
    <source>
        <dbReference type="PROSITE" id="PS51332"/>
    </source>
</evidence>
<dbReference type="SFLD" id="SFLDS00029">
    <property type="entry name" value="Radical_SAM"/>
    <property type="match status" value="1"/>
</dbReference>
<dbReference type="InterPro" id="IPR034466">
    <property type="entry name" value="Methyltransferase_Class_B"/>
</dbReference>
<keyword evidence="6" id="KW-0408">Iron</keyword>
<dbReference type="InterPro" id="IPR023404">
    <property type="entry name" value="rSAM_horseshoe"/>
</dbReference>
<feature type="domain" description="B12-binding" evidence="8">
    <location>
        <begin position="1"/>
        <end position="139"/>
    </location>
</feature>
<evidence type="ECO:0000313" key="11">
    <source>
        <dbReference type="Proteomes" id="UP001594351"/>
    </source>
</evidence>
<keyword evidence="3" id="KW-0808">Transferase</keyword>
<gene>
    <name evidence="10" type="ORF">ACFL27_11280</name>
</gene>